<evidence type="ECO:0000259" key="12">
    <source>
        <dbReference type="PROSITE" id="PS50024"/>
    </source>
</evidence>
<keyword evidence="6" id="KW-0358">Heparin-binding</keyword>
<keyword evidence="8" id="KW-0677">Repeat</keyword>
<feature type="domain" description="SEA" evidence="12">
    <location>
        <begin position="259"/>
        <end position="376"/>
    </location>
</feature>
<keyword evidence="5" id="KW-0272">Extracellular matrix</keyword>
<dbReference type="GO" id="GO:0008201">
    <property type="term" value="F:heparin binding"/>
    <property type="evidence" value="ECO:0007669"/>
    <property type="project" value="UniProtKB-KW"/>
</dbReference>
<evidence type="ECO:0000256" key="1">
    <source>
        <dbReference type="ARBA" id="ARBA00004437"/>
    </source>
</evidence>
<proteinExistence type="predicted"/>
<keyword evidence="10" id="KW-0966">Cell projection</keyword>
<evidence type="ECO:0000256" key="6">
    <source>
        <dbReference type="ARBA" id="ARBA00022674"/>
    </source>
</evidence>
<reference evidence="13 14" key="1">
    <citation type="submission" date="2020-03" db="EMBL/GenBank/DDBJ databases">
        <title>Dissostichus mawsoni Genome sequencing and assembly.</title>
        <authorList>
            <person name="Park H."/>
        </authorList>
    </citation>
    <scope>NUCLEOTIDE SEQUENCE [LARGE SCALE GENOMIC DNA]</scope>
    <source>
        <strain evidence="13">DM0001</strain>
        <tissue evidence="13">Muscle</tissue>
    </source>
</reference>
<evidence type="ECO:0000313" key="14">
    <source>
        <dbReference type="Proteomes" id="UP000518266"/>
    </source>
</evidence>
<dbReference type="AlphaFoldDB" id="A0A7J5YLP6"/>
<keyword evidence="14" id="KW-1185">Reference proteome</keyword>
<comment type="subcellular location">
    <subcellularLocation>
        <location evidence="2">Cell projection</location>
        <location evidence="2">Cilium</location>
        <location evidence="2">Photoreceptor outer segment</location>
    </subcellularLocation>
    <subcellularLocation>
        <location evidence="1">Photoreceptor inner segment</location>
    </subcellularLocation>
    <subcellularLocation>
        <location evidence="3">Secreted</location>
        <location evidence="3">Extracellular space</location>
        <location evidence="3">Extracellular matrix</location>
        <location evidence="3">Interphotoreceptor matrix</location>
    </subcellularLocation>
</comment>
<organism evidence="13 14">
    <name type="scientific">Dissostichus mawsoni</name>
    <name type="common">Antarctic cod</name>
    <dbReference type="NCBI Taxonomy" id="36200"/>
    <lineage>
        <taxon>Eukaryota</taxon>
        <taxon>Metazoa</taxon>
        <taxon>Chordata</taxon>
        <taxon>Craniata</taxon>
        <taxon>Vertebrata</taxon>
        <taxon>Euteleostomi</taxon>
        <taxon>Actinopterygii</taxon>
        <taxon>Neopterygii</taxon>
        <taxon>Teleostei</taxon>
        <taxon>Neoteleostei</taxon>
        <taxon>Acanthomorphata</taxon>
        <taxon>Eupercaria</taxon>
        <taxon>Perciformes</taxon>
        <taxon>Notothenioidei</taxon>
        <taxon>Nototheniidae</taxon>
        <taxon>Dissostichus</taxon>
    </lineage>
</organism>
<dbReference type="SUPFAM" id="SSF82671">
    <property type="entry name" value="SEA domain"/>
    <property type="match status" value="3"/>
</dbReference>
<feature type="domain" description="SEA" evidence="12">
    <location>
        <begin position="1"/>
        <end position="67"/>
    </location>
</feature>
<evidence type="ECO:0000256" key="9">
    <source>
        <dbReference type="ARBA" id="ARBA00023180"/>
    </source>
</evidence>
<keyword evidence="7" id="KW-0732">Signal</keyword>
<dbReference type="EMBL" id="JAAKFY010000012">
    <property type="protein sequence ID" value="KAF3849228.1"/>
    <property type="molecule type" value="Genomic_DNA"/>
</dbReference>
<dbReference type="Pfam" id="PF01390">
    <property type="entry name" value="SEA"/>
    <property type="match status" value="4"/>
</dbReference>
<keyword evidence="9" id="KW-0325">Glycoprotein</keyword>
<dbReference type="InterPro" id="IPR000082">
    <property type="entry name" value="SEA_dom"/>
</dbReference>
<dbReference type="PANTHER" id="PTHR12199:SF5">
    <property type="entry name" value="MUCIN-2-LIKE ISOFORM X1"/>
    <property type="match status" value="1"/>
</dbReference>
<evidence type="ECO:0000256" key="7">
    <source>
        <dbReference type="ARBA" id="ARBA00022729"/>
    </source>
</evidence>
<dbReference type="GO" id="GO:0001750">
    <property type="term" value="C:photoreceptor outer segment"/>
    <property type="evidence" value="ECO:0007669"/>
    <property type="project" value="UniProtKB-SubCell"/>
</dbReference>
<dbReference type="InterPro" id="IPR039861">
    <property type="entry name" value="IMPG"/>
</dbReference>
<evidence type="ECO:0000313" key="13">
    <source>
        <dbReference type="EMBL" id="KAF3849228.1"/>
    </source>
</evidence>
<dbReference type="GO" id="GO:0033165">
    <property type="term" value="C:interphotoreceptor matrix"/>
    <property type="evidence" value="ECO:0007669"/>
    <property type="project" value="UniProtKB-SubCell"/>
</dbReference>
<evidence type="ECO:0000256" key="4">
    <source>
        <dbReference type="ARBA" id="ARBA00022525"/>
    </source>
</evidence>
<dbReference type="Gene3D" id="3.30.70.960">
    <property type="entry name" value="SEA domain"/>
    <property type="match status" value="4"/>
</dbReference>
<feature type="domain" description="SEA" evidence="12">
    <location>
        <begin position="397"/>
        <end position="511"/>
    </location>
</feature>
<protein>
    <recommendedName>
        <fullName evidence="12">SEA domain-containing protein</fullName>
    </recommendedName>
</protein>
<evidence type="ECO:0000256" key="2">
    <source>
        <dbReference type="ARBA" id="ARBA00004504"/>
    </source>
</evidence>
<evidence type="ECO:0000256" key="8">
    <source>
        <dbReference type="ARBA" id="ARBA00022737"/>
    </source>
</evidence>
<dbReference type="OrthoDB" id="10070537at2759"/>
<evidence type="ECO:0000256" key="3">
    <source>
        <dbReference type="ARBA" id="ARBA00004593"/>
    </source>
</evidence>
<sequence length="580" mass="59766">MYGSSFVRSVNSFTSGSVVADTTIAFKDTSSVPSSSTATSQLSSALTSNSTSLSVISGSVSISNASTPPVTGTSTPPSITTTSSPTATTTPTPTTTEPTFKLGFKMQETFTPQLANKSSPAFLELKNKVTTALDMVYSEQYGSSFNRIVINSFSQGSVVVDAEVIFNDVTTLPNATSVASALATASSSSNFSLTVNVSSISATAVLAPTQTPTTVAPSTPLVNFTSPPLTTAAPSAAPNATAVSTAAPVPLTTTASIISTTSNEGTLALKFSIDQTFTADLSNSSSTAYQTLAAEVVKELNKVCTNLYGSSFVRSVVNSFTSGSVVADTTISFKDTSSVPSSSTATSQLSSALTSNSTSLSLNKVCTNLYGSSFVRSVVNSFTSGSVVADTTISFKDTSSVPSSSTATSQLSTDLSNSSSTAYQTLAAEVVKELNKVCTNLYGSSFVRSVVNSFTSGSVVADTTISFKDTSSVPSSSTATSQLSNLSDSSSTAYKTLAATVISEVNKAAQKLYGSSFLRSIINKFTQGSVKVDMTLVYTNKTSNSYSKINIHVKQSPRPTMGSLVVFSLTLLAVALMMTN</sequence>
<keyword evidence="4" id="KW-0964">Secreted</keyword>
<dbReference type="GO" id="GO:0007601">
    <property type="term" value="P:visual perception"/>
    <property type="evidence" value="ECO:0007669"/>
    <property type="project" value="InterPro"/>
</dbReference>
<dbReference type="InterPro" id="IPR036364">
    <property type="entry name" value="SEA_dom_sf"/>
</dbReference>
<accession>A0A7J5YLP6</accession>
<evidence type="ECO:0000256" key="5">
    <source>
        <dbReference type="ARBA" id="ARBA00022530"/>
    </source>
</evidence>
<comment type="caution">
    <text evidence="13">The sequence shown here is derived from an EMBL/GenBank/DDBJ whole genome shotgun (WGS) entry which is preliminary data.</text>
</comment>
<feature type="region of interest" description="Disordered" evidence="11">
    <location>
        <begin position="396"/>
        <end position="415"/>
    </location>
</feature>
<gene>
    <name evidence="13" type="ORF">F7725_015725</name>
</gene>
<dbReference type="PROSITE" id="PS50024">
    <property type="entry name" value="SEA"/>
    <property type="match status" value="4"/>
</dbReference>
<name>A0A7J5YLP6_DISMA</name>
<evidence type="ECO:0000256" key="10">
    <source>
        <dbReference type="ARBA" id="ARBA00023273"/>
    </source>
</evidence>
<dbReference type="PANTHER" id="PTHR12199">
    <property type="entry name" value="INTERPHOTORECEPTOR MATRIX PROTEOGLYCAN"/>
    <property type="match status" value="1"/>
</dbReference>
<feature type="domain" description="SEA" evidence="12">
    <location>
        <begin position="96"/>
        <end position="220"/>
    </location>
</feature>
<dbReference type="GO" id="GO:0001917">
    <property type="term" value="C:photoreceptor inner segment"/>
    <property type="evidence" value="ECO:0007669"/>
    <property type="project" value="UniProtKB-SubCell"/>
</dbReference>
<dbReference type="Proteomes" id="UP000518266">
    <property type="component" value="Unassembled WGS sequence"/>
</dbReference>
<evidence type="ECO:0000256" key="11">
    <source>
        <dbReference type="SAM" id="MobiDB-lite"/>
    </source>
</evidence>
<dbReference type="SMART" id="SM00200">
    <property type="entry name" value="SEA"/>
    <property type="match status" value="3"/>
</dbReference>
<feature type="region of interest" description="Disordered" evidence="11">
    <location>
        <begin position="64"/>
        <end position="99"/>
    </location>
</feature>